<sequence length="111" mass="12142">MHQSPLNYLRTLTIAFIVLLSTSVFASPIKAIPNLESLSLDIKISTTANDHTSLTITTTTTTILTTDQGPEMELNRERKPAFESLDHCAPSGCCCSGLCYREAEDEYGICV</sequence>
<gene>
    <name evidence="2" type="ORF">RSE6_08464</name>
</gene>
<reference evidence="3" key="1">
    <citation type="submission" date="2016-03" db="EMBL/GenBank/DDBJ databases">
        <authorList>
            <person name="Guldener U."/>
        </authorList>
    </citation>
    <scope>NUCLEOTIDE SEQUENCE [LARGE SCALE GENOMIC DNA]</scope>
</reference>
<evidence type="ECO:0000313" key="2">
    <source>
        <dbReference type="EMBL" id="CZT47848.1"/>
    </source>
</evidence>
<keyword evidence="3" id="KW-1185">Reference proteome</keyword>
<accession>A0A1E1MFH0</accession>
<feature type="chain" id="PRO_5009448295" evidence="1">
    <location>
        <begin position="27"/>
        <end position="111"/>
    </location>
</feature>
<evidence type="ECO:0000313" key="3">
    <source>
        <dbReference type="Proteomes" id="UP000177625"/>
    </source>
</evidence>
<dbReference type="Proteomes" id="UP000177625">
    <property type="component" value="Unassembled WGS sequence"/>
</dbReference>
<dbReference type="EMBL" id="FJVC01000309">
    <property type="protein sequence ID" value="CZT47848.1"/>
    <property type="molecule type" value="Genomic_DNA"/>
</dbReference>
<proteinExistence type="predicted"/>
<organism evidence="2 3">
    <name type="scientific">Rhynchosporium secalis</name>
    <name type="common">Barley scald fungus</name>
    <dbReference type="NCBI Taxonomy" id="38038"/>
    <lineage>
        <taxon>Eukaryota</taxon>
        <taxon>Fungi</taxon>
        <taxon>Dikarya</taxon>
        <taxon>Ascomycota</taxon>
        <taxon>Pezizomycotina</taxon>
        <taxon>Leotiomycetes</taxon>
        <taxon>Helotiales</taxon>
        <taxon>Ploettnerulaceae</taxon>
        <taxon>Rhynchosporium</taxon>
    </lineage>
</organism>
<keyword evidence="1" id="KW-0732">Signal</keyword>
<dbReference type="AlphaFoldDB" id="A0A1E1MFH0"/>
<protein>
    <submittedName>
        <fullName evidence="2">Uncharacterized protein</fullName>
    </submittedName>
</protein>
<name>A0A1E1MFH0_RHYSE</name>
<feature type="signal peptide" evidence="1">
    <location>
        <begin position="1"/>
        <end position="26"/>
    </location>
</feature>
<evidence type="ECO:0000256" key="1">
    <source>
        <dbReference type="SAM" id="SignalP"/>
    </source>
</evidence>